<organism evidence="2">
    <name type="scientific">Cacopsylla melanoneura</name>
    <dbReference type="NCBI Taxonomy" id="428564"/>
    <lineage>
        <taxon>Eukaryota</taxon>
        <taxon>Metazoa</taxon>
        <taxon>Ecdysozoa</taxon>
        <taxon>Arthropoda</taxon>
        <taxon>Hexapoda</taxon>
        <taxon>Insecta</taxon>
        <taxon>Pterygota</taxon>
        <taxon>Neoptera</taxon>
        <taxon>Paraneoptera</taxon>
        <taxon>Hemiptera</taxon>
        <taxon>Sternorrhyncha</taxon>
        <taxon>Psylloidea</taxon>
        <taxon>Psyllidae</taxon>
        <taxon>Psyllinae</taxon>
        <taxon>Cacopsylla</taxon>
    </lineage>
</organism>
<dbReference type="GO" id="GO:0042797">
    <property type="term" value="P:tRNA transcription by RNA polymerase III"/>
    <property type="evidence" value="ECO:0007669"/>
    <property type="project" value="TreeGrafter"/>
</dbReference>
<feature type="compositionally biased region" description="Basic and acidic residues" evidence="1">
    <location>
        <begin position="455"/>
        <end position="467"/>
    </location>
</feature>
<feature type="compositionally biased region" description="Basic and acidic residues" evidence="1">
    <location>
        <begin position="499"/>
        <end position="520"/>
    </location>
</feature>
<dbReference type="EMBL" id="HBUF01185786">
    <property type="protein sequence ID" value="CAG6656698.1"/>
    <property type="molecule type" value="Transcribed_RNA"/>
</dbReference>
<protein>
    <submittedName>
        <fullName evidence="2">DNA-directed RNA polymerase III subunit RPC5</fullName>
    </submittedName>
</protein>
<dbReference type="EMBL" id="HBUF01185788">
    <property type="protein sequence ID" value="CAG6656701.1"/>
    <property type="molecule type" value="Transcribed_RNA"/>
</dbReference>
<feature type="compositionally biased region" description="Low complexity" evidence="1">
    <location>
        <begin position="524"/>
        <end position="534"/>
    </location>
</feature>
<keyword evidence="2" id="KW-0240">DNA-directed RNA polymerase</keyword>
<dbReference type="EMBL" id="HBUF01185784">
    <property type="protein sequence ID" value="CAG6656696.1"/>
    <property type="molecule type" value="Transcribed_RNA"/>
</dbReference>
<dbReference type="InterPro" id="IPR006886">
    <property type="entry name" value="RNA_pol_III_Rpc5"/>
</dbReference>
<dbReference type="AlphaFoldDB" id="A0A8D8RUS7"/>
<feature type="region of interest" description="Disordered" evidence="1">
    <location>
        <begin position="145"/>
        <end position="166"/>
    </location>
</feature>
<dbReference type="EMBL" id="HBUF01508195">
    <property type="protein sequence ID" value="CAG6746165.1"/>
    <property type="molecule type" value="Transcribed_RNA"/>
</dbReference>
<dbReference type="PANTHER" id="PTHR12069:SF0">
    <property type="entry name" value="DNA-DIRECTED RNA POLYMERASE III SUBUNIT RPC5"/>
    <property type="match status" value="1"/>
</dbReference>
<dbReference type="EMBL" id="HBUF01508194">
    <property type="protein sequence ID" value="CAG6746164.1"/>
    <property type="molecule type" value="Transcribed_RNA"/>
</dbReference>
<feature type="compositionally biased region" description="Basic and acidic residues" evidence="1">
    <location>
        <begin position="145"/>
        <end position="156"/>
    </location>
</feature>
<evidence type="ECO:0000256" key="1">
    <source>
        <dbReference type="SAM" id="MobiDB-lite"/>
    </source>
</evidence>
<evidence type="ECO:0000313" key="2">
    <source>
        <dbReference type="EMBL" id="CAG6656701.1"/>
    </source>
</evidence>
<keyword evidence="2" id="KW-0804">Transcription</keyword>
<feature type="compositionally biased region" description="Basic and acidic residues" evidence="1">
    <location>
        <begin position="602"/>
        <end position="612"/>
    </location>
</feature>
<dbReference type="Pfam" id="PF04801">
    <property type="entry name" value="RPC5"/>
    <property type="match status" value="1"/>
</dbReference>
<reference evidence="2" key="1">
    <citation type="submission" date="2021-05" db="EMBL/GenBank/DDBJ databases">
        <authorList>
            <person name="Alioto T."/>
            <person name="Alioto T."/>
            <person name="Gomez Garrido J."/>
        </authorList>
    </citation>
    <scope>NUCLEOTIDE SEQUENCE</scope>
</reference>
<dbReference type="EMBL" id="HBUF01361411">
    <property type="protein sequence ID" value="CAG6720976.1"/>
    <property type="molecule type" value="Transcribed_RNA"/>
</dbReference>
<feature type="compositionally biased region" description="Acidic residues" evidence="1">
    <location>
        <begin position="157"/>
        <end position="166"/>
    </location>
</feature>
<dbReference type="GO" id="GO:0005666">
    <property type="term" value="C:RNA polymerase III complex"/>
    <property type="evidence" value="ECO:0007669"/>
    <property type="project" value="TreeGrafter"/>
</dbReference>
<sequence length="661" mass="75091">MDVDDEDEVVQEIPVFLTQPDNPLYIFQYLNQPASFESPHKIVKSCVKPENQEVELEMELETRDTCYSRSMAEQLALNCDGFEADEKDKMFKRDLVDRKFLKSEKISVENNNLTVGILHDQKITLAPVNSILALKPHLPYLDKTDKRAKQDMKDEGELSEEEPEEENGIVKAVTVKFARRENDRMKKARERSSHFINAKTQEEPWYETRYCDMDSKESTLETNKLKSCLEDRIIAMTLDKETYLQCLIPLHDDDESWKKDQVLCLRQMKTLPLTEQIRQLLKDVKIISTPRLKSFLSLTSPGEESEMKKFLQQHALLVHGNWVVKSDVLFPKESASPFSGVPGDVMCTARDYLVFLFTQHVYVQKTQVTEKIRIPPTELSTMFEEIAKYHPGKGWKLILPPDDMFIVKNPEIVDRTRMWFSLKHKQINETLSELSTAAATAGKSQASGRKNSTRSRHDSSSDREGSRSRKNSTRSRHDSTSDVENSSGSRRKHLNSSSEGKEKKESARGRKDSERGESGRSRHNSQSENNQSGSGRKRKDSVRSLTSDASDVEMSMGKPSSGVGGMESPSTKRKNAISARNHEDDATGENEYSGQQVRRRKNESSESEKEMGPEGLKSGGLKRKIGERRRSGIENCGLENGAHISNSVQNSNSYPIKTSPR</sequence>
<dbReference type="PANTHER" id="PTHR12069">
    <property type="entry name" value="DNA-DIRECTED RNA POLYMERASES III 80 KDA POLYPEPTIDE RNA POLYMERASE III SUBUNIT 5"/>
    <property type="match status" value="1"/>
</dbReference>
<accession>A0A8D8RUS7</accession>
<proteinExistence type="predicted"/>
<name>A0A8D8RUS7_9HEMI</name>
<feature type="region of interest" description="Disordered" evidence="1">
    <location>
        <begin position="436"/>
        <end position="661"/>
    </location>
</feature>
<dbReference type="EMBL" id="HBUF01185785">
    <property type="protein sequence ID" value="CAG6656697.1"/>
    <property type="molecule type" value="Transcribed_RNA"/>
</dbReference>
<dbReference type="EMBL" id="HBUF01076868">
    <property type="protein sequence ID" value="CAG6631462.1"/>
    <property type="molecule type" value="Transcribed_RNA"/>
</dbReference>
<feature type="compositionally biased region" description="Polar residues" evidence="1">
    <location>
        <begin position="643"/>
        <end position="661"/>
    </location>
</feature>